<evidence type="ECO:0000313" key="3">
    <source>
        <dbReference type="Proteomes" id="UP001386955"/>
    </source>
</evidence>
<evidence type="ECO:0000313" key="2">
    <source>
        <dbReference type="EMBL" id="KAK7406666.1"/>
    </source>
</evidence>
<keyword evidence="3" id="KW-1185">Reference proteome</keyword>
<sequence length="89" mass="9531">MLSEDINANGQQLTENGNSHKRLNKYACASVLAACIVSSMFGYVTGVMSGALLFIQEDLKISDLQIQLLVGMAHLCSLPGSELKALVFV</sequence>
<dbReference type="SUPFAM" id="SSF103473">
    <property type="entry name" value="MFS general substrate transporter"/>
    <property type="match status" value="1"/>
</dbReference>
<protein>
    <submittedName>
        <fullName evidence="2">Uncharacterized protein</fullName>
    </submittedName>
</protein>
<keyword evidence="1" id="KW-0812">Transmembrane</keyword>
<gene>
    <name evidence="2" type="ORF">VNO78_08295</name>
</gene>
<dbReference type="AlphaFoldDB" id="A0AAN9SWX9"/>
<organism evidence="2 3">
    <name type="scientific">Psophocarpus tetragonolobus</name>
    <name type="common">Winged bean</name>
    <name type="synonym">Dolichos tetragonolobus</name>
    <dbReference type="NCBI Taxonomy" id="3891"/>
    <lineage>
        <taxon>Eukaryota</taxon>
        <taxon>Viridiplantae</taxon>
        <taxon>Streptophyta</taxon>
        <taxon>Embryophyta</taxon>
        <taxon>Tracheophyta</taxon>
        <taxon>Spermatophyta</taxon>
        <taxon>Magnoliopsida</taxon>
        <taxon>eudicotyledons</taxon>
        <taxon>Gunneridae</taxon>
        <taxon>Pentapetalae</taxon>
        <taxon>rosids</taxon>
        <taxon>fabids</taxon>
        <taxon>Fabales</taxon>
        <taxon>Fabaceae</taxon>
        <taxon>Papilionoideae</taxon>
        <taxon>50 kb inversion clade</taxon>
        <taxon>NPAAA clade</taxon>
        <taxon>indigoferoid/millettioid clade</taxon>
        <taxon>Phaseoleae</taxon>
        <taxon>Psophocarpus</taxon>
    </lineage>
</organism>
<dbReference type="Proteomes" id="UP001386955">
    <property type="component" value="Unassembled WGS sequence"/>
</dbReference>
<keyword evidence="1" id="KW-1133">Transmembrane helix</keyword>
<evidence type="ECO:0000256" key="1">
    <source>
        <dbReference type="SAM" id="Phobius"/>
    </source>
</evidence>
<reference evidence="2 3" key="1">
    <citation type="submission" date="2024-01" db="EMBL/GenBank/DDBJ databases">
        <title>The genomes of 5 underutilized Papilionoideae crops provide insights into root nodulation and disease resistanc.</title>
        <authorList>
            <person name="Jiang F."/>
        </authorList>
    </citation>
    <scope>NUCLEOTIDE SEQUENCE [LARGE SCALE GENOMIC DNA]</scope>
    <source>
        <strain evidence="2">DUOXIRENSHENG_FW03</strain>
        <tissue evidence="2">Leaves</tissue>
    </source>
</reference>
<name>A0AAN9SWX9_PSOTE</name>
<proteinExistence type="predicted"/>
<comment type="caution">
    <text evidence="2">The sequence shown here is derived from an EMBL/GenBank/DDBJ whole genome shotgun (WGS) entry which is preliminary data.</text>
</comment>
<dbReference type="InterPro" id="IPR036259">
    <property type="entry name" value="MFS_trans_sf"/>
</dbReference>
<feature type="transmembrane region" description="Helical" evidence="1">
    <location>
        <begin position="31"/>
        <end position="55"/>
    </location>
</feature>
<accession>A0AAN9SWX9</accession>
<dbReference type="Gene3D" id="1.20.1250.20">
    <property type="entry name" value="MFS general substrate transporter like domains"/>
    <property type="match status" value="1"/>
</dbReference>
<dbReference type="EMBL" id="JAYMYS010000002">
    <property type="protein sequence ID" value="KAK7406666.1"/>
    <property type="molecule type" value="Genomic_DNA"/>
</dbReference>
<keyword evidence="1" id="KW-0472">Membrane</keyword>